<dbReference type="EMBL" id="KK199691">
    <property type="protein sequence ID" value="KCW44112.1"/>
    <property type="molecule type" value="Genomic_DNA"/>
</dbReference>
<protein>
    <submittedName>
        <fullName evidence="2">Uncharacterized protein</fullName>
    </submittedName>
</protein>
<reference evidence="1" key="3">
    <citation type="submission" date="2023-04" db="EMBL/GenBank/DDBJ databases">
        <title>WGS assembly of Eucalyptus grandis.</title>
        <authorList>
            <person name="Myburg A."/>
            <person name="Grattapaglia D."/>
            <person name="Tuskan G."/>
            <person name="Hellsten U."/>
            <person name="Hayes R."/>
            <person name="Grimwood J."/>
            <person name="Jenkins J."/>
            <person name="Lindquist E."/>
            <person name="Tice H."/>
            <person name="Bauer D."/>
            <person name="Goodstein D."/>
            <person name="Dubchak I."/>
            <person name="Poliakov A."/>
            <person name="Mizrachi E."/>
            <person name="Kullan A."/>
            <person name="Hussey S."/>
            <person name="Pinard D."/>
            <person name="Van D."/>
            <person name="Singh P."/>
            <person name="Van J."/>
            <person name="Silva-Junior O."/>
            <person name="Togawa R."/>
            <person name="Pappas M."/>
            <person name="Faria D."/>
            <person name="Sansaloni C."/>
            <person name="Petroli C."/>
            <person name="Yang X."/>
            <person name="Ranjan P."/>
            <person name="Tschaplinski T."/>
            <person name="Ye C."/>
            <person name="Li T."/>
            <person name="Sterck L."/>
            <person name="Vanneste K."/>
            <person name="Murat F."/>
            <person name="Soler M."/>
            <person name="Clemente H."/>
            <person name="Saidi N."/>
            <person name="Cassan-Wang H."/>
            <person name="Dunand C."/>
            <person name="Hefer C."/>
            <person name="Bornberg-Bauer E."/>
            <person name="Kersting A."/>
            <person name="Vining K."/>
            <person name="Amarasinghe V."/>
            <person name="Ranik M."/>
            <person name="Naithani S."/>
            <person name="Elser J."/>
            <person name="Boyd A."/>
            <person name="Liston A."/>
            <person name="Spatafora J."/>
            <person name="Dharmwardhana P."/>
            <person name="Raja R."/>
            <person name="Sullivan C."/>
            <person name="Romanel E."/>
            <person name="Alves-Ferreira M."/>
            <person name="Kulheim C."/>
            <person name="Foley W."/>
            <person name="Carocha V."/>
            <person name="Paiva J."/>
            <person name="Kudrna D."/>
            <person name="Brommonschenkel S."/>
            <person name="Pasquali G."/>
            <person name="Byrne M."/>
            <person name="Rigault P."/>
            <person name="Tibbits J."/>
            <person name="Spokevicius A."/>
            <person name="Jones R."/>
            <person name="Steane D."/>
            <person name="Vaillancourt R."/>
            <person name="Potts B."/>
            <person name="Joubert F."/>
            <person name="Barry K."/>
            <person name="Pappas G."/>
            <person name="Strauss S."/>
            <person name="Jaiswal P."/>
            <person name="Grima-Pettenati J."/>
            <person name="Salse J."/>
            <person name="Van D."/>
            <person name="Rokhsar D."/>
            <person name="Schmutz J."/>
        </authorList>
    </citation>
    <scope>NUCLEOTIDE SEQUENCE</scope>
    <source>
        <tissue evidence="1">Leaf extractions</tissue>
    </source>
</reference>
<accession>A0A058ZQR6</accession>
<sequence>METALEFTAESLLCSCRCDEQQNHQFALEVLDSKGELKPRQWRWRHRSCKCIRDQPLCNFPTDDAKPVAI</sequence>
<reference evidence="1" key="2">
    <citation type="journal article" date="2014" name="Nature">
        <title>The genome of Eucalyptus grandis.</title>
        <authorList>
            <person name="Myburg A.A."/>
            <person name="Grattapaglia D."/>
            <person name="Tuskan G.A."/>
            <person name="Hellsten U."/>
            <person name="Hayes R.D."/>
            <person name="Grimwood J."/>
            <person name="Jenkins J."/>
            <person name="Lindquist E."/>
            <person name="Tice H."/>
            <person name="Bauer D."/>
            <person name="Goodstein D.M."/>
            <person name="Dubchak I."/>
            <person name="Poliakov A."/>
            <person name="Mizrachi E."/>
            <person name="Kullan A.R."/>
            <person name="Hussey S.G."/>
            <person name="Pinard D."/>
            <person name="van der Merwe K."/>
            <person name="Singh P."/>
            <person name="van Jaarsveld I."/>
            <person name="Silva-Junior O.B."/>
            <person name="Togawa R.C."/>
            <person name="Pappas M.R."/>
            <person name="Faria D.A."/>
            <person name="Sansaloni C.P."/>
            <person name="Petroli C.D."/>
            <person name="Yang X."/>
            <person name="Ranjan P."/>
            <person name="Tschaplinski T.J."/>
            <person name="Ye C.Y."/>
            <person name="Li T."/>
            <person name="Sterck L."/>
            <person name="Vanneste K."/>
            <person name="Murat F."/>
            <person name="Soler M."/>
            <person name="Clemente H.S."/>
            <person name="Saidi N."/>
            <person name="Cassan-Wang H."/>
            <person name="Dunand C."/>
            <person name="Hefer C.A."/>
            <person name="Bornberg-Bauer E."/>
            <person name="Kersting A.R."/>
            <person name="Vining K."/>
            <person name="Amarasinghe V."/>
            <person name="Ranik M."/>
            <person name="Naithani S."/>
            <person name="Elser J."/>
            <person name="Boyd A.E."/>
            <person name="Liston A."/>
            <person name="Spatafora J.W."/>
            <person name="Dharmwardhana P."/>
            <person name="Raja R."/>
            <person name="Sullivan C."/>
            <person name="Romanel E."/>
            <person name="Alves-Ferreira M."/>
            <person name="Kulheim C."/>
            <person name="Foley W."/>
            <person name="Carocha V."/>
            <person name="Paiva J."/>
            <person name="Kudrna D."/>
            <person name="Brommonschenkel S.H."/>
            <person name="Pasquali G."/>
            <person name="Byrne M."/>
            <person name="Rigault P."/>
            <person name="Tibbits J."/>
            <person name="Spokevicius A."/>
            <person name="Jones R.C."/>
            <person name="Steane D.A."/>
            <person name="Vaillancourt R.E."/>
            <person name="Potts B.M."/>
            <person name="Joubert F."/>
            <person name="Barry K."/>
            <person name="Pappas G.J."/>
            <person name="Strauss S.H."/>
            <person name="Jaiswal P."/>
            <person name="Grima-Pettenati J."/>
            <person name="Salse J."/>
            <person name="Van de Peer Y."/>
            <person name="Rokhsar D.S."/>
            <person name="Schmutz J."/>
        </authorList>
    </citation>
    <scope>NUCLEOTIDE SEQUENCE</scope>
    <source>
        <tissue evidence="1">Leaf extractions</tissue>
    </source>
</reference>
<dbReference type="Gramene" id="KCW44112">
    <property type="protein sequence ID" value="KCW44112"/>
    <property type="gene ID" value="EUGRSUZ_L02471"/>
</dbReference>
<dbReference type="AlphaFoldDB" id="A0A058ZQR6"/>
<dbReference type="InParanoid" id="A0A058ZQR6"/>
<proteinExistence type="predicted"/>
<gene>
    <name evidence="2" type="ORF">EUGRSUZ_L02471</name>
</gene>
<evidence type="ECO:0000313" key="1">
    <source>
        <dbReference type="EMBL" id="KAK2631760.1"/>
    </source>
</evidence>
<name>A0A058ZQR6_EUCGR</name>
<evidence type="ECO:0000313" key="3">
    <source>
        <dbReference type="Proteomes" id="UP000030711"/>
    </source>
</evidence>
<keyword evidence="3" id="KW-1185">Reference proteome</keyword>
<dbReference type="EMBL" id="MU849172">
    <property type="protein sequence ID" value="KAK2631760.1"/>
    <property type="molecule type" value="Genomic_DNA"/>
</dbReference>
<evidence type="ECO:0000313" key="2">
    <source>
        <dbReference type="EMBL" id="KCW44112.1"/>
    </source>
</evidence>
<reference evidence="1" key="4">
    <citation type="submission" date="2023-07" db="EMBL/GenBank/DDBJ databases">
        <authorList>
            <person name="Myburg A.A."/>
            <person name="Grattapaglia D."/>
            <person name="Tuskan G.A."/>
            <person name="Hellsten U."/>
            <person name="Hayes R.D."/>
            <person name="Grimwood J."/>
            <person name="Jenkins J."/>
            <person name="Lindquist E."/>
            <person name="Tice H."/>
            <person name="Bauer D."/>
            <person name="Goodstein D.M."/>
            <person name="Dubchak I."/>
            <person name="Poliakov A."/>
            <person name="Mizrachi E."/>
            <person name="Kullan A.R."/>
            <person name="Hussey S.G."/>
            <person name="Pinard D."/>
            <person name="Van D.M."/>
            <person name="Singh P."/>
            <person name="Van J.I."/>
            <person name="Silva-Junior O.B."/>
            <person name="Togawa R.C."/>
            <person name="Pappas M.R."/>
            <person name="Faria D.A."/>
            <person name="Sansaloni C.P."/>
            <person name="Petroli C.D."/>
            <person name="Yang X."/>
            <person name="Ranjan P."/>
            <person name="Tschaplinski T.J."/>
            <person name="Ye C.Y."/>
            <person name="Li T."/>
            <person name="Sterck L."/>
            <person name="Vanneste K."/>
            <person name="Murat F."/>
            <person name="Soler M."/>
            <person name="Clemente H.S."/>
            <person name="Saidi N."/>
            <person name="Cassan-Wang H."/>
            <person name="Dunand C."/>
            <person name="Hefer C.A."/>
            <person name="Bornberg-Bauer E."/>
            <person name="Kersting A.R."/>
            <person name="Vining K."/>
            <person name="Amarasinghe V."/>
            <person name="Ranik M."/>
            <person name="Naithani S."/>
            <person name="Elser J."/>
            <person name="Boyd A.E."/>
            <person name="Liston A."/>
            <person name="Spatafora J.W."/>
            <person name="Dharmwardhana P."/>
            <person name="Raja R."/>
            <person name="Sullivan C."/>
            <person name="Romanel E."/>
            <person name="Alves-Ferreira M."/>
            <person name="Kulheim C."/>
            <person name="Foley W."/>
            <person name="Carocha V."/>
            <person name="Paiva J."/>
            <person name="Kudrna D."/>
            <person name="Brommonschenkel S.H."/>
            <person name="Pasquali G."/>
            <person name="Byrne M."/>
            <person name="Rigault P."/>
            <person name="Tibbits J."/>
            <person name="Spokevicius A."/>
            <person name="Jones R.C."/>
            <person name="Steane D.A."/>
            <person name="Vaillancourt R.E."/>
            <person name="Potts B.M."/>
            <person name="Joubert F."/>
            <person name="Barry K."/>
            <person name="Pappas G.J."/>
            <person name="Strauss S.H."/>
            <person name="Jaiswal P."/>
            <person name="Grima-Pettenati J."/>
            <person name="Salse J."/>
            <person name="Van D.P."/>
            <person name="Rokhsar D.S."/>
            <person name="Schmutz J."/>
        </authorList>
    </citation>
    <scope>NUCLEOTIDE SEQUENCE</scope>
    <source>
        <tissue evidence="1">Leaf extractions</tissue>
    </source>
</reference>
<dbReference type="Proteomes" id="UP000030711">
    <property type="component" value="Unassembled WGS sequence"/>
</dbReference>
<reference evidence="2" key="1">
    <citation type="submission" date="2013-07" db="EMBL/GenBank/DDBJ databases">
        <title>The genome of Eucalyptus grandis.</title>
        <authorList>
            <person name="Schmutz J."/>
            <person name="Hayes R."/>
            <person name="Myburg A."/>
            <person name="Tuskan G."/>
            <person name="Grattapaglia D."/>
            <person name="Rokhsar D.S."/>
        </authorList>
    </citation>
    <scope>NUCLEOTIDE SEQUENCE</scope>
    <source>
        <tissue evidence="2">Leaf extractions</tissue>
    </source>
</reference>
<organism evidence="2">
    <name type="scientific">Eucalyptus grandis</name>
    <name type="common">Flooded gum</name>
    <dbReference type="NCBI Taxonomy" id="71139"/>
    <lineage>
        <taxon>Eukaryota</taxon>
        <taxon>Viridiplantae</taxon>
        <taxon>Streptophyta</taxon>
        <taxon>Embryophyta</taxon>
        <taxon>Tracheophyta</taxon>
        <taxon>Spermatophyta</taxon>
        <taxon>Magnoliopsida</taxon>
        <taxon>eudicotyledons</taxon>
        <taxon>Gunneridae</taxon>
        <taxon>Pentapetalae</taxon>
        <taxon>rosids</taxon>
        <taxon>malvids</taxon>
        <taxon>Myrtales</taxon>
        <taxon>Myrtaceae</taxon>
        <taxon>Myrtoideae</taxon>
        <taxon>Eucalypteae</taxon>
        <taxon>Eucalyptus</taxon>
    </lineage>
</organism>